<dbReference type="GO" id="GO:0045892">
    <property type="term" value="P:negative regulation of DNA-templated transcription"/>
    <property type="evidence" value="ECO:0007669"/>
    <property type="project" value="InterPro"/>
</dbReference>
<evidence type="ECO:0000256" key="4">
    <source>
        <dbReference type="ARBA" id="ARBA00023163"/>
    </source>
</evidence>
<organism evidence="5 6">
    <name type="scientific">Mariniblastus fucicola</name>
    <dbReference type="NCBI Taxonomy" id="980251"/>
    <lineage>
        <taxon>Bacteria</taxon>
        <taxon>Pseudomonadati</taxon>
        <taxon>Planctomycetota</taxon>
        <taxon>Planctomycetia</taxon>
        <taxon>Pirellulales</taxon>
        <taxon>Pirellulaceae</taxon>
        <taxon>Mariniblastus</taxon>
    </lineage>
</organism>
<dbReference type="Pfam" id="PF03965">
    <property type="entry name" value="Penicillinase_R"/>
    <property type="match status" value="1"/>
</dbReference>
<proteinExistence type="inferred from homology"/>
<keyword evidence="2" id="KW-0805">Transcription regulation</keyword>
<keyword evidence="3" id="KW-0238">DNA-binding</keyword>
<dbReference type="InterPro" id="IPR036390">
    <property type="entry name" value="WH_DNA-bd_sf"/>
</dbReference>
<dbReference type="PIRSF" id="PIRSF019455">
    <property type="entry name" value="CopR_AtkY"/>
    <property type="match status" value="1"/>
</dbReference>
<dbReference type="SUPFAM" id="SSF46785">
    <property type="entry name" value="Winged helix' DNA-binding domain"/>
    <property type="match status" value="1"/>
</dbReference>
<name>A0A5B9PGL8_9BACT</name>
<protein>
    <submittedName>
        <fullName evidence="5">Penicillinase repressor</fullName>
    </submittedName>
</protein>
<evidence type="ECO:0000256" key="2">
    <source>
        <dbReference type="ARBA" id="ARBA00023015"/>
    </source>
</evidence>
<accession>A0A5B9PGL8</accession>
<sequence>MVVDRRPLSKGEMEIARALWAIGPATVREIHEYLSESKPIDFSTVQTYLRRIESKGYASSKLKGRVRTYSSKTKPGTVIRETVDDLVDRLFGGEAMPLVRHLVEDRGIDAEQLAELRELIDRLEKGDKNK</sequence>
<dbReference type="Gene3D" id="1.10.10.10">
    <property type="entry name" value="Winged helix-like DNA-binding domain superfamily/Winged helix DNA-binding domain"/>
    <property type="match status" value="1"/>
</dbReference>
<evidence type="ECO:0000313" key="6">
    <source>
        <dbReference type="Proteomes" id="UP000322214"/>
    </source>
</evidence>
<dbReference type="EMBL" id="CP042912">
    <property type="protein sequence ID" value="QEG24375.1"/>
    <property type="molecule type" value="Genomic_DNA"/>
</dbReference>
<dbReference type="InterPro" id="IPR005650">
    <property type="entry name" value="BlaI_family"/>
</dbReference>
<evidence type="ECO:0000313" key="5">
    <source>
        <dbReference type="EMBL" id="QEG24375.1"/>
    </source>
</evidence>
<dbReference type="KEGG" id="mff:MFFC18_42940"/>
<gene>
    <name evidence="5" type="primary">blaI_6</name>
    <name evidence="5" type="ORF">MFFC18_42940</name>
</gene>
<evidence type="ECO:0000256" key="3">
    <source>
        <dbReference type="ARBA" id="ARBA00023125"/>
    </source>
</evidence>
<keyword evidence="4" id="KW-0804">Transcription</keyword>
<evidence type="ECO:0000256" key="1">
    <source>
        <dbReference type="ARBA" id="ARBA00011046"/>
    </source>
</evidence>
<dbReference type="STRING" id="980251.GCA_001642875_01277"/>
<reference evidence="5 6" key="1">
    <citation type="submission" date="2019-08" db="EMBL/GenBank/DDBJ databases">
        <title>Deep-cultivation of Planctomycetes and their phenomic and genomic characterization uncovers novel biology.</title>
        <authorList>
            <person name="Wiegand S."/>
            <person name="Jogler M."/>
            <person name="Boedeker C."/>
            <person name="Pinto D."/>
            <person name="Vollmers J."/>
            <person name="Rivas-Marin E."/>
            <person name="Kohn T."/>
            <person name="Peeters S.H."/>
            <person name="Heuer A."/>
            <person name="Rast P."/>
            <person name="Oberbeckmann S."/>
            <person name="Bunk B."/>
            <person name="Jeske O."/>
            <person name="Meyerdierks A."/>
            <person name="Storesund J.E."/>
            <person name="Kallscheuer N."/>
            <person name="Luecker S."/>
            <person name="Lage O.M."/>
            <person name="Pohl T."/>
            <person name="Merkel B.J."/>
            <person name="Hornburger P."/>
            <person name="Mueller R.-W."/>
            <person name="Bruemmer F."/>
            <person name="Labrenz M."/>
            <person name="Spormann A.M."/>
            <person name="Op den Camp H."/>
            <person name="Overmann J."/>
            <person name="Amann R."/>
            <person name="Jetten M.S.M."/>
            <person name="Mascher T."/>
            <person name="Medema M.H."/>
            <person name="Devos D.P."/>
            <person name="Kaster A.-K."/>
            <person name="Ovreas L."/>
            <person name="Rohde M."/>
            <person name="Galperin M.Y."/>
            <person name="Jogler C."/>
        </authorList>
    </citation>
    <scope>NUCLEOTIDE SEQUENCE [LARGE SCALE GENOMIC DNA]</scope>
    <source>
        <strain evidence="5 6">FC18</strain>
    </source>
</reference>
<dbReference type="InterPro" id="IPR036388">
    <property type="entry name" value="WH-like_DNA-bd_sf"/>
</dbReference>
<keyword evidence="6" id="KW-1185">Reference proteome</keyword>
<comment type="similarity">
    <text evidence="1">Belongs to the BlaI transcriptional regulatory family.</text>
</comment>
<dbReference type="GO" id="GO:0003677">
    <property type="term" value="F:DNA binding"/>
    <property type="evidence" value="ECO:0007669"/>
    <property type="project" value="UniProtKB-KW"/>
</dbReference>
<dbReference type="AlphaFoldDB" id="A0A5B9PGL8"/>
<dbReference type="Proteomes" id="UP000322214">
    <property type="component" value="Chromosome"/>
</dbReference>
<dbReference type="Gene3D" id="1.10.4040.10">
    <property type="entry name" value="Penicillinase repressor domain"/>
    <property type="match status" value="1"/>
</dbReference>